<dbReference type="InterPro" id="IPR000719">
    <property type="entry name" value="Prot_kinase_dom"/>
</dbReference>
<dbReference type="SUPFAM" id="SSF52058">
    <property type="entry name" value="L domain-like"/>
    <property type="match status" value="1"/>
</dbReference>
<dbReference type="GO" id="GO:0005737">
    <property type="term" value="C:cytoplasm"/>
    <property type="evidence" value="ECO:0007669"/>
    <property type="project" value="TreeGrafter"/>
</dbReference>
<feature type="domain" description="Protein kinase" evidence="4">
    <location>
        <begin position="207"/>
        <end position="451"/>
    </location>
</feature>
<keyword evidence="1" id="KW-0433">Leucine-rich repeat</keyword>
<feature type="binding site" evidence="3">
    <location>
        <position position="238"/>
    </location>
    <ligand>
        <name>ATP</name>
        <dbReference type="ChEBI" id="CHEBI:30616"/>
    </ligand>
</feature>
<dbReference type="Pfam" id="PF13855">
    <property type="entry name" value="LRR_8"/>
    <property type="match status" value="1"/>
</dbReference>
<dbReference type="GO" id="GO:0005524">
    <property type="term" value="F:ATP binding"/>
    <property type="evidence" value="ECO:0007669"/>
    <property type="project" value="UniProtKB-UniRule"/>
</dbReference>
<keyword evidence="6" id="KW-1185">Reference proteome</keyword>
<accession>A0A4Y9VR81</accession>
<keyword evidence="3" id="KW-0547">Nucleotide-binding</keyword>
<evidence type="ECO:0000259" key="4">
    <source>
        <dbReference type="PROSITE" id="PS50011"/>
    </source>
</evidence>
<evidence type="ECO:0000256" key="3">
    <source>
        <dbReference type="PROSITE-ProRule" id="PRU10141"/>
    </source>
</evidence>
<dbReference type="Gene3D" id="1.10.510.10">
    <property type="entry name" value="Transferase(Phosphotransferase) domain 1"/>
    <property type="match status" value="1"/>
</dbReference>
<dbReference type="SUPFAM" id="SSF56112">
    <property type="entry name" value="Protein kinase-like (PK-like)"/>
    <property type="match status" value="1"/>
</dbReference>
<keyword evidence="5" id="KW-0808">Transferase</keyword>
<dbReference type="PROSITE" id="PS50011">
    <property type="entry name" value="PROTEIN_KINASE_DOM"/>
    <property type="match status" value="1"/>
</dbReference>
<keyword evidence="3" id="KW-0067">ATP-binding</keyword>
<proteinExistence type="predicted"/>
<dbReference type="PROSITE" id="PS00107">
    <property type="entry name" value="PROTEIN_KINASE_ATP"/>
    <property type="match status" value="1"/>
</dbReference>
<sequence>MHTLSLLRAGKLTGIKRLDLACQLTEFPREIFELSESLEILNLSNNALNTLPDDLPRLSKLRIIFCSENNFTELPEVLGLCPNLEMIGFKSNQINKVSASALPAKLRWLILTDNKVTELPQELGNCKMLQKLMLAGNKLRDLPASMANCSRLELLRISANQFTSLPCWLVSLPRLAWLAYAGNPFSEAYESAAITNQKIPQIDWHNLNIQQQLGEGASGTIYNATHQIQGLASPVAVKIFKGAVTSDGLPSSEQCASIAAGAHAALIPVAGNVVGHTSGRSGLLMSLIPPSFVNLAGPPSLESCTRDCYAEHTSFSLASVLSIALSIASAAQHLHRQGITHGDLYAHNILWDEQGNCLLGDFGAASFIPQHDTQLTSGLQRVEARAFACLLEELLERCRPQPENKHIVDALGILQQHCAQPDVSSRPVFSEITQSLTVLAQRIDNSTVING</sequence>
<dbReference type="InterPro" id="IPR032675">
    <property type="entry name" value="LRR_dom_sf"/>
</dbReference>
<dbReference type="InterPro" id="IPR001245">
    <property type="entry name" value="Ser-Thr/Tyr_kinase_cat_dom"/>
</dbReference>
<keyword evidence="2" id="KW-0677">Repeat</keyword>
<dbReference type="InterPro" id="IPR011009">
    <property type="entry name" value="Kinase-like_dom_sf"/>
</dbReference>
<dbReference type="SMART" id="SM00364">
    <property type="entry name" value="LRR_BAC"/>
    <property type="match status" value="5"/>
</dbReference>
<reference evidence="5 6" key="1">
    <citation type="submission" date="2018-02" db="EMBL/GenBank/DDBJ databases">
        <title>A novel lanthanide dependent methylotroph, Methylotenera sp. La3113.</title>
        <authorList>
            <person name="Lv H."/>
            <person name="Tani A."/>
        </authorList>
    </citation>
    <scope>NUCLEOTIDE SEQUENCE [LARGE SCALE GENOMIC DNA]</scope>
    <source>
        <strain evidence="5 6">La3113</strain>
    </source>
</reference>
<dbReference type="EMBL" id="PQVH01000008">
    <property type="protein sequence ID" value="TFW71464.1"/>
    <property type="molecule type" value="Genomic_DNA"/>
</dbReference>
<dbReference type="GO" id="GO:0004672">
    <property type="term" value="F:protein kinase activity"/>
    <property type="evidence" value="ECO:0007669"/>
    <property type="project" value="InterPro"/>
</dbReference>
<evidence type="ECO:0000256" key="2">
    <source>
        <dbReference type="ARBA" id="ARBA00022737"/>
    </source>
</evidence>
<evidence type="ECO:0000313" key="6">
    <source>
        <dbReference type="Proteomes" id="UP000297706"/>
    </source>
</evidence>
<dbReference type="RefSeq" id="WP_135277012.1">
    <property type="nucleotide sequence ID" value="NZ_PQVH01000008.1"/>
</dbReference>
<dbReference type="PANTHER" id="PTHR48051">
    <property type="match status" value="1"/>
</dbReference>
<dbReference type="Proteomes" id="UP000297706">
    <property type="component" value="Unassembled WGS sequence"/>
</dbReference>
<dbReference type="OrthoDB" id="8532199at2"/>
<dbReference type="InterPro" id="IPR050216">
    <property type="entry name" value="LRR_domain-containing"/>
</dbReference>
<comment type="caution">
    <text evidence="5">The sequence shown here is derived from an EMBL/GenBank/DDBJ whole genome shotgun (WGS) entry which is preliminary data.</text>
</comment>
<dbReference type="PANTHER" id="PTHR48051:SF1">
    <property type="entry name" value="RAS SUPPRESSOR PROTEIN 1"/>
    <property type="match status" value="1"/>
</dbReference>
<keyword evidence="5" id="KW-0418">Kinase</keyword>
<dbReference type="AlphaFoldDB" id="A0A4Y9VR81"/>
<dbReference type="PROSITE" id="PS51450">
    <property type="entry name" value="LRR"/>
    <property type="match status" value="1"/>
</dbReference>
<evidence type="ECO:0000256" key="1">
    <source>
        <dbReference type="ARBA" id="ARBA00022614"/>
    </source>
</evidence>
<protein>
    <submittedName>
        <fullName evidence="5">Protein kinase</fullName>
    </submittedName>
</protein>
<dbReference type="InterPro" id="IPR017441">
    <property type="entry name" value="Protein_kinase_ATP_BS"/>
</dbReference>
<dbReference type="Pfam" id="PF00560">
    <property type="entry name" value="LRR_1"/>
    <property type="match status" value="1"/>
</dbReference>
<dbReference type="InterPro" id="IPR003591">
    <property type="entry name" value="Leu-rich_rpt_typical-subtyp"/>
</dbReference>
<name>A0A4Y9VR81_9PROT</name>
<dbReference type="InterPro" id="IPR001611">
    <property type="entry name" value="Leu-rich_rpt"/>
</dbReference>
<organism evidence="5 6">
    <name type="scientific">Methylotenera oryzisoli</name>
    <dbReference type="NCBI Taxonomy" id="2080758"/>
    <lineage>
        <taxon>Bacteria</taxon>
        <taxon>Pseudomonadati</taxon>
        <taxon>Pseudomonadota</taxon>
        <taxon>Betaproteobacteria</taxon>
        <taxon>Nitrosomonadales</taxon>
        <taxon>Methylophilaceae</taxon>
        <taxon>Methylotenera</taxon>
    </lineage>
</organism>
<evidence type="ECO:0000313" key="5">
    <source>
        <dbReference type="EMBL" id="TFW71464.1"/>
    </source>
</evidence>
<gene>
    <name evidence="5" type="ORF">C3Y98_05030</name>
</gene>
<dbReference type="Pfam" id="PF07714">
    <property type="entry name" value="PK_Tyr_Ser-Thr"/>
    <property type="match status" value="1"/>
</dbReference>
<dbReference type="Gene3D" id="3.30.200.20">
    <property type="entry name" value="Phosphorylase Kinase, domain 1"/>
    <property type="match status" value="1"/>
</dbReference>
<dbReference type="Gene3D" id="3.80.10.10">
    <property type="entry name" value="Ribonuclease Inhibitor"/>
    <property type="match status" value="2"/>
</dbReference>
<dbReference type="SMART" id="SM00369">
    <property type="entry name" value="LRR_TYP"/>
    <property type="match status" value="4"/>
</dbReference>